<evidence type="ECO:0000256" key="5">
    <source>
        <dbReference type="ARBA" id="ARBA00022618"/>
    </source>
</evidence>
<evidence type="ECO:0000256" key="7">
    <source>
        <dbReference type="ARBA" id="ARBA00022840"/>
    </source>
</evidence>
<comment type="pathway">
    <text evidence="1 12 13">Cell wall biogenesis; peptidoglycan biosynthesis.</text>
</comment>
<dbReference type="PANTHER" id="PTHR23135:SF4">
    <property type="entry name" value="UDP-N-ACETYLMURAMOYL-L-ALANYL-D-GLUTAMATE--2,6-DIAMINOPIMELATE LIGASE MURE HOMOLOG, CHLOROPLASTIC"/>
    <property type="match status" value="1"/>
</dbReference>
<feature type="short sequence motif" description="Meso-diaminopimelate recognition motif" evidence="12">
    <location>
        <begin position="403"/>
        <end position="406"/>
    </location>
</feature>
<comment type="function">
    <text evidence="12">Catalyzes the addition of meso-diaminopimelic acid to the nucleotide precursor UDP-N-acetylmuramoyl-L-alanyl-D-glutamate (UMAG) in the biosynthesis of bacterial cell-wall peptidoglycan.</text>
</comment>
<evidence type="ECO:0000259" key="15">
    <source>
        <dbReference type="Pfam" id="PF02875"/>
    </source>
</evidence>
<dbReference type="GO" id="GO:0000287">
    <property type="term" value="F:magnesium ion binding"/>
    <property type="evidence" value="ECO:0007669"/>
    <property type="project" value="UniProtKB-UniRule"/>
</dbReference>
<evidence type="ECO:0000256" key="6">
    <source>
        <dbReference type="ARBA" id="ARBA00022741"/>
    </source>
</evidence>
<dbReference type="NCBIfam" id="TIGR01085">
    <property type="entry name" value="murE"/>
    <property type="match status" value="1"/>
</dbReference>
<evidence type="ECO:0000256" key="10">
    <source>
        <dbReference type="ARBA" id="ARBA00023306"/>
    </source>
</evidence>
<feature type="binding site" evidence="12">
    <location>
        <position position="455"/>
    </location>
    <ligand>
        <name>meso-2,6-diaminopimelate</name>
        <dbReference type="ChEBI" id="CHEBI:57791"/>
    </ligand>
</feature>
<comment type="caution">
    <text evidence="17">The sequence shown here is derived from an EMBL/GenBank/DDBJ whole genome shotgun (WGS) entry which is preliminary data.</text>
</comment>
<keyword evidence="8 12" id="KW-0133">Cell shape</keyword>
<evidence type="ECO:0000256" key="8">
    <source>
        <dbReference type="ARBA" id="ARBA00022960"/>
    </source>
</evidence>
<dbReference type="InterPro" id="IPR004101">
    <property type="entry name" value="Mur_ligase_C"/>
</dbReference>
<dbReference type="EC" id="6.3.2.13" evidence="12"/>
<dbReference type="GO" id="GO:0005737">
    <property type="term" value="C:cytoplasm"/>
    <property type="evidence" value="ECO:0007669"/>
    <property type="project" value="UniProtKB-SubCell"/>
</dbReference>
<evidence type="ECO:0000256" key="2">
    <source>
        <dbReference type="ARBA" id="ARBA00005898"/>
    </source>
</evidence>
<keyword evidence="5 12" id="KW-0132">Cell division</keyword>
<comment type="subcellular location">
    <subcellularLocation>
        <location evidence="12 13">Cytoplasm</location>
    </subcellularLocation>
</comment>
<dbReference type="SUPFAM" id="SSF63418">
    <property type="entry name" value="MurE/MurF N-terminal domain"/>
    <property type="match status" value="1"/>
</dbReference>
<comment type="caution">
    <text evidence="12">Lacks conserved residue(s) required for the propagation of feature annotation.</text>
</comment>
<feature type="binding site" evidence="12">
    <location>
        <position position="180"/>
    </location>
    <ligand>
        <name>UDP-N-acetyl-alpha-D-muramoyl-L-alanyl-D-glutamate</name>
        <dbReference type="ChEBI" id="CHEBI:83900"/>
    </ligand>
</feature>
<dbReference type="GO" id="GO:0009252">
    <property type="term" value="P:peptidoglycan biosynthetic process"/>
    <property type="evidence" value="ECO:0007669"/>
    <property type="project" value="UniProtKB-UniRule"/>
</dbReference>
<dbReference type="SUPFAM" id="SSF53244">
    <property type="entry name" value="MurD-like peptide ligases, peptide-binding domain"/>
    <property type="match status" value="1"/>
</dbReference>
<keyword evidence="9 12" id="KW-0573">Peptidoglycan synthesis</keyword>
<dbReference type="EMBL" id="SMAL01000001">
    <property type="protein sequence ID" value="TCT16853.1"/>
    <property type="molecule type" value="Genomic_DNA"/>
</dbReference>
<keyword evidence="4 12" id="KW-0436">Ligase</keyword>
<dbReference type="Pfam" id="PF01225">
    <property type="entry name" value="Mur_ligase"/>
    <property type="match status" value="1"/>
</dbReference>
<comment type="catalytic activity">
    <reaction evidence="12">
        <text>UDP-N-acetyl-alpha-D-muramoyl-L-alanyl-D-glutamate + meso-2,6-diaminopimelate + ATP = UDP-N-acetyl-alpha-D-muramoyl-L-alanyl-gamma-D-glutamyl-meso-2,6-diaminopimelate + ADP + phosphate + H(+)</text>
        <dbReference type="Rhea" id="RHEA:23676"/>
        <dbReference type="ChEBI" id="CHEBI:15378"/>
        <dbReference type="ChEBI" id="CHEBI:30616"/>
        <dbReference type="ChEBI" id="CHEBI:43474"/>
        <dbReference type="ChEBI" id="CHEBI:57791"/>
        <dbReference type="ChEBI" id="CHEBI:83900"/>
        <dbReference type="ChEBI" id="CHEBI:83905"/>
        <dbReference type="ChEBI" id="CHEBI:456216"/>
        <dbReference type="EC" id="6.3.2.13"/>
    </reaction>
</comment>
<dbReference type="GO" id="GO:0008360">
    <property type="term" value="P:regulation of cell shape"/>
    <property type="evidence" value="ECO:0007669"/>
    <property type="project" value="UniProtKB-KW"/>
</dbReference>
<dbReference type="InterPro" id="IPR005761">
    <property type="entry name" value="UDP-N-AcMur-Glu-dNH2Pim_ligase"/>
</dbReference>
<dbReference type="InterPro" id="IPR018109">
    <property type="entry name" value="Folylpolyglutamate_synth_CS"/>
</dbReference>
<dbReference type="GO" id="GO:0051301">
    <property type="term" value="P:cell division"/>
    <property type="evidence" value="ECO:0007669"/>
    <property type="project" value="UniProtKB-KW"/>
</dbReference>
<evidence type="ECO:0000256" key="12">
    <source>
        <dbReference type="HAMAP-Rule" id="MF_00208"/>
    </source>
</evidence>
<keyword evidence="3 12" id="KW-0963">Cytoplasm</keyword>
<dbReference type="GO" id="GO:0008765">
    <property type="term" value="F:UDP-N-acetylmuramoylalanyl-D-glutamate-2,6-diaminopimelate ligase activity"/>
    <property type="evidence" value="ECO:0007669"/>
    <property type="project" value="UniProtKB-UniRule"/>
</dbReference>
<dbReference type="InterPro" id="IPR000713">
    <property type="entry name" value="Mur_ligase_N"/>
</dbReference>
<dbReference type="UniPathway" id="UPA00219"/>
<comment type="PTM">
    <text evidence="12">Carboxylation is probably crucial for Mg(2+) binding and, consequently, for the gamma-phosphate positioning of ATP.</text>
</comment>
<feature type="domain" description="Mur ligase central" evidence="16">
    <location>
        <begin position="109"/>
        <end position="307"/>
    </location>
</feature>
<feature type="binding site" evidence="12">
    <location>
        <begin position="111"/>
        <end position="117"/>
    </location>
    <ligand>
        <name>ATP</name>
        <dbReference type="ChEBI" id="CHEBI:30616"/>
    </ligand>
</feature>
<dbReference type="OrthoDB" id="9800958at2"/>
<feature type="modified residue" description="N6-carboxylysine" evidence="12">
    <location>
        <position position="220"/>
    </location>
</feature>
<dbReference type="NCBIfam" id="NF001126">
    <property type="entry name" value="PRK00139.1-4"/>
    <property type="match status" value="1"/>
</dbReference>
<dbReference type="Proteomes" id="UP000294902">
    <property type="component" value="Unassembled WGS sequence"/>
</dbReference>
<evidence type="ECO:0000256" key="13">
    <source>
        <dbReference type="RuleBase" id="RU004135"/>
    </source>
</evidence>
<dbReference type="InterPro" id="IPR036565">
    <property type="entry name" value="Mur-like_cat_sf"/>
</dbReference>
<evidence type="ECO:0000259" key="16">
    <source>
        <dbReference type="Pfam" id="PF08245"/>
    </source>
</evidence>
<dbReference type="PANTHER" id="PTHR23135">
    <property type="entry name" value="MUR LIGASE FAMILY MEMBER"/>
    <property type="match status" value="1"/>
</dbReference>
<feature type="binding site" evidence="12">
    <location>
        <begin position="153"/>
        <end position="154"/>
    </location>
    <ligand>
        <name>UDP-N-acetyl-alpha-D-muramoyl-L-alanyl-D-glutamate</name>
        <dbReference type="ChEBI" id="CHEBI:83900"/>
    </ligand>
</feature>
<dbReference type="GO" id="GO:0004326">
    <property type="term" value="F:tetrahydrofolylpolyglutamate synthase activity"/>
    <property type="evidence" value="ECO:0007669"/>
    <property type="project" value="InterPro"/>
</dbReference>
<dbReference type="HAMAP" id="MF_00208">
    <property type="entry name" value="MurE"/>
    <property type="match status" value="1"/>
</dbReference>
<evidence type="ECO:0000313" key="17">
    <source>
        <dbReference type="EMBL" id="TCT16853.1"/>
    </source>
</evidence>
<keyword evidence="6 12" id="KW-0547">Nucleotide-binding</keyword>
<proteinExistence type="inferred from homology"/>
<comment type="cofactor">
    <cofactor evidence="12">
        <name>Mg(2+)</name>
        <dbReference type="ChEBI" id="CHEBI:18420"/>
    </cofactor>
</comment>
<dbReference type="NCBIfam" id="NF001124">
    <property type="entry name" value="PRK00139.1-2"/>
    <property type="match status" value="1"/>
</dbReference>
<dbReference type="InterPro" id="IPR036615">
    <property type="entry name" value="Mur_ligase_C_dom_sf"/>
</dbReference>
<dbReference type="AlphaFoldDB" id="A0A4R3MQQ3"/>
<evidence type="ECO:0000256" key="9">
    <source>
        <dbReference type="ARBA" id="ARBA00022984"/>
    </source>
</evidence>
<dbReference type="Gene3D" id="3.90.190.20">
    <property type="entry name" value="Mur ligase, C-terminal domain"/>
    <property type="match status" value="1"/>
</dbReference>
<dbReference type="PROSITE" id="PS01011">
    <property type="entry name" value="FOLYLPOLYGLU_SYNT_1"/>
    <property type="match status" value="1"/>
</dbReference>
<keyword evidence="18" id="KW-1185">Reference proteome</keyword>
<feature type="binding site" evidence="12">
    <location>
        <position position="188"/>
    </location>
    <ligand>
        <name>UDP-N-acetyl-alpha-D-muramoyl-L-alanyl-D-glutamate</name>
        <dbReference type="ChEBI" id="CHEBI:83900"/>
    </ligand>
</feature>
<dbReference type="Pfam" id="PF08245">
    <property type="entry name" value="Mur_ligase_M"/>
    <property type="match status" value="1"/>
</dbReference>
<dbReference type="Gene3D" id="3.40.1190.10">
    <property type="entry name" value="Mur-like, catalytic domain"/>
    <property type="match status" value="1"/>
</dbReference>
<reference evidence="17 18" key="1">
    <citation type="submission" date="2019-03" db="EMBL/GenBank/DDBJ databases">
        <title>Genomic Encyclopedia of Type Strains, Phase IV (KMG-IV): sequencing the most valuable type-strain genomes for metagenomic binning, comparative biology and taxonomic classification.</title>
        <authorList>
            <person name="Goeker M."/>
        </authorList>
    </citation>
    <scope>NUCLEOTIDE SEQUENCE [LARGE SCALE GENOMIC DNA]</scope>
    <source>
        <strain evidence="17 18">DSM 24629</strain>
    </source>
</reference>
<name>A0A4R3MQQ3_9FIRM</name>
<dbReference type="InterPro" id="IPR013221">
    <property type="entry name" value="Mur_ligase_cen"/>
</dbReference>
<evidence type="ECO:0000313" key="18">
    <source>
        <dbReference type="Proteomes" id="UP000294902"/>
    </source>
</evidence>
<evidence type="ECO:0000256" key="4">
    <source>
        <dbReference type="ARBA" id="ARBA00022598"/>
    </source>
</evidence>
<dbReference type="InterPro" id="IPR035911">
    <property type="entry name" value="MurE/MurF_N"/>
</dbReference>
<feature type="binding site" evidence="12">
    <location>
        <begin position="403"/>
        <end position="406"/>
    </location>
    <ligand>
        <name>meso-2,6-diaminopimelate</name>
        <dbReference type="ChEBI" id="CHEBI:57791"/>
    </ligand>
</feature>
<sequence>MKLVDLLVGIEYEVITGSVDENITHVLYDSKFAKDESLFVSIVGTKVDGHKYINEVIKNGVRVIVVEKMVDINHKDITVIRVKDTRKALAMISSNFYGHPSKNIKLIGVTGTNGKTTTVFLINHILKEYGLKTGLIGTIECHIGDRIIESARTTPESLDLQKIFCDMGDSEVDTVVMEVSSHALDLDRVYNTEYDIGIFTNLSLDHLDYHKTMENYLDAKIKLFKICKNGVINIDDNVSNKIIRECTCDKIYTYSTEKKGADFFAKEIELTSKGVSFTLVFEGKDYLVNYKTPGKFSVYNALAAIAASYVRGVPIEDIIYHIGKFQGVRGRFQNIISEKGYSAIVDYAHSPDGLLNVLKSIKEFAVGRVITVVGCGGDRDSSKRPIMGKIASDYSDFVVITSDNPRTEIPENIIDQIEVGIMDTDCPYTKITDRQEGIEFALTMAEENDVVLIAGKGHETYQEIGKNRIHFNDVEIVLNYIQGES</sequence>
<evidence type="ECO:0000256" key="11">
    <source>
        <dbReference type="ARBA" id="ARBA00023316"/>
    </source>
</evidence>
<feature type="domain" description="Mur ligase C-terminal" evidence="15">
    <location>
        <begin position="330"/>
        <end position="457"/>
    </location>
</feature>
<accession>A0A4R3MQQ3</accession>
<keyword evidence="11 12" id="KW-0961">Cell wall biogenesis/degradation</keyword>
<evidence type="ECO:0000256" key="3">
    <source>
        <dbReference type="ARBA" id="ARBA00022490"/>
    </source>
</evidence>
<dbReference type="Gene3D" id="3.40.1390.10">
    <property type="entry name" value="MurE/MurF, N-terminal domain"/>
    <property type="match status" value="1"/>
</dbReference>
<dbReference type="GO" id="GO:0005524">
    <property type="term" value="F:ATP binding"/>
    <property type="evidence" value="ECO:0007669"/>
    <property type="project" value="UniProtKB-UniRule"/>
</dbReference>
<feature type="binding site" evidence="12">
    <location>
        <position position="30"/>
    </location>
    <ligand>
        <name>UDP-N-acetyl-alpha-D-muramoyl-L-alanyl-D-glutamate</name>
        <dbReference type="ChEBI" id="CHEBI:83900"/>
    </ligand>
</feature>
<protein>
    <recommendedName>
        <fullName evidence="12">UDP-N-acetylmuramoyl-L-alanyl-D-glutamate--2,6-diaminopimelate ligase</fullName>
        <ecNumber evidence="12">6.3.2.13</ecNumber>
    </recommendedName>
    <alternativeName>
        <fullName evidence="12">Meso-A2pm-adding enzyme</fullName>
    </alternativeName>
    <alternativeName>
        <fullName evidence="12">Meso-diaminopimelate-adding enzyme</fullName>
    </alternativeName>
    <alternativeName>
        <fullName evidence="12">UDP-MurNAc-L-Ala-D-Glu:meso-diaminopimelate ligase</fullName>
    </alternativeName>
    <alternativeName>
        <fullName evidence="12">UDP-MurNAc-tripeptide synthetase</fullName>
    </alternativeName>
    <alternativeName>
        <fullName evidence="12">UDP-N-acetylmuramyl-tripeptide synthetase</fullName>
    </alternativeName>
</protein>
<evidence type="ECO:0000259" key="14">
    <source>
        <dbReference type="Pfam" id="PF01225"/>
    </source>
</evidence>
<dbReference type="SUPFAM" id="SSF53623">
    <property type="entry name" value="MurD-like peptide ligases, catalytic domain"/>
    <property type="match status" value="1"/>
</dbReference>
<gene>
    <name evidence="12" type="primary">murE</name>
    <name evidence="17" type="ORF">EDC18_101149</name>
</gene>
<organism evidence="17 18">
    <name type="scientific">Natranaerovirga pectinivora</name>
    <dbReference type="NCBI Taxonomy" id="682400"/>
    <lineage>
        <taxon>Bacteria</taxon>
        <taxon>Bacillati</taxon>
        <taxon>Bacillota</taxon>
        <taxon>Clostridia</taxon>
        <taxon>Lachnospirales</taxon>
        <taxon>Natranaerovirgaceae</taxon>
        <taxon>Natranaerovirga</taxon>
    </lineage>
</organism>
<dbReference type="GO" id="GO:0071555">
    <property type="term" value="P:cell wall organization"/>
    <property type="evidence" value="ECO:0007669"/>
    <property type="project" value="UniProtKB-KW"/>
</dbReference>
<keyword evidence="7 12" id="KW-0067">ATP-binding</keyword>
<evidence type="ECO:0000256" key="1">
    <source>
        <dbReference type="ARBA" id="ARBA00004752"/>
    </source>
</evidence>
<feature type="domain" description="Mur ligase N-terminal catalytic" evidence="14">
    <location>
        <begin position="23"/>
        <end position="97"/>
    </location>
</feature>
<dbReference type="Pfam" id="PF02875">
    <property type="entry name" value="Mur_ligase_C"/>
    <property type="match status" value="1"/>
</dbReference>
<keyword evidence="12" id="KW-0460">Magnesium</keyword>
<keyword evidence="10 12" id="KW-0131">Cell cycle</keyword>
<feature type="binding site" evidence="12">
    <location>
        <position position="379"/>
    </location>
    <ligand>
        <name>meso-2,6-diaminopimelate</name>
        <dbReference type="ChEBI" id="CHEBI:57791"/>
    </ligand>
</feature>
<comment type="similarity">
    <text evidence="2 12">Belongs to the MurCDEF family. MurE subfamily.</text>
</comment>
<feature type="binding site" evidence="12">
    <location>
        <position position="459"/>
    </location>
    <ligand>
        <name>meso-2,6-diaminopimelate</name>
        <dbReference type="ChEBI" id="CHEBI:57791"/>
    </ligand>
</feature>